<evidence type="ECO:0000259" key="5">
    <source>
        <dbReference type="Pfam" id="PF00849"/>
    </source>
</evidence>
<dbReference type="PROSITE" id="PS01129">
    <property type="entry name" value="PSI_RLU"/>
    <property type="match status" value="1"/>
</dbReference>
<dbReference type="InterPro" id="IPR006145">
    <property type="entry name" value="PsdUridine_synth_RsuA/RluA"/>
</dbReference>
<evidence type="ECO:0000313" key="7">
    <source>
        <dbReference type="Proteomes" id="UP000217895"/>
    </source>
</evidence>
<dbReference type="InterPro" id="IPR020103">
    <property type="entry name" value="PsdUridine_synth_cat_dom_sf"/>
</dbReference>
<dbReference type="PANTHER" id="PTHR21600">
    <property type="entry name" value="MITOCHONDRIAL RNA PSEUDOURIDINE SYNTHASE"/>
    <property type="match status" value="1"/>
</dbReference>
<evidence type="ECO:0000256" key="4">
    <source>
        <dbReference type="SAM" id="Coils"/>
    </source>
</evidence>
<proteinExistence type="predicted"/>
<dbReference type="AlphaFoldDB" id="A0A1Z4JJQ0"/>
<dbReference type="SUPFAM" id="SSF55120">
    <property type="entry name" value="Pseudouridine synthase"/>
    <property type="match status" value="1"/>
</dbReference>
<dbReference type="InterPro" id="IPR006224">
    <property type="entry name" value="PsdUridine_synth_RluA-like_CS"/>
</dbReference>
<dbReference type="PANTHER" id="PTHR21600:SF89">
    <property type="entry name" value="RIBOSOMAL LARGE SUBUNIT PSEUDOURIDINE SYNTHASE A"/>
    <property type="match status" value="1"/>
</dbReference>
<dbReference type="Proteomes" id="UP000217895">
    <property type="component" value="Chromosome"/>
</dbReference>
<evidence type="ECO:0000313" key="6">
    <source>
        <dbReference type="EMBL" id="BAY56979.1"/>
    </source>
</evidence>
<dbReference type="Gene3D" id="3.30.2350.10">
    <property type="entry name" value="Pseudouridine synthase"/>
    <property type="match status" value="1"/>
</dbReference>
<dbReference type="EMBL" id="AP018203">
    <property type="protein sequence ID" value="BAY56979.1"/>
    <property type="molecule type" value="Genomic_DNA"/>
</dbReference>
<gene>
    <name evidence="6" type="ORF">NIES2135_38410</name>
</gene>
<evidence type="ECO:0000256" key="2">
    <source>
        <dbReference type="ARBA" id="ARBA00031870"/>
    </source>
</evidence>
<dbReference type="GO" id="GO:0003723">
    <property type="term" value="F:RNA binding"/>
    <property type="evidence" value="ECO:0007669"/>
    <property type="project" value="InterPro"/>
</dbReference>
<reference evidence="6 7" key="1">
    <citation type="submission" date="2017-06" db="EMBL/GenBank/DDBJ databases">
        <title>Genome sequencing of cyanobaciteial culture collection at National Institute for Environmental Studies (NIES).</title>
        <authorList>
            <person name="Hirose Y."/>
            <person name="Shimura Y."/>
            <person name="Fujisawa T."/>
            <person name="Nakamura Y."/>
            <person name="Kawachi M."/>
        </authorList>
    </citation>
    <scope>NUCLEOTIDE SEQUENCE [LARGE SCALE GENOMIC DNA]</scope>
    <source>
        <strain evidence="6 7">NIES-2135</strain>
    </source>
</reference>
<keyword evidence="4" id="KW-0175">Coiled coil</keyword>
<accession>A0A1Z4JJQ0</accession>
<sequence length="497" mass="56915">MRSQLDPDGVTYWYEGICPNSNTLLRLPRTKFVEAIARQLMQNLSACEGKMYGVLLAQSASGEQHILKAFSGLLNGRSVVEGWVPPIPGRDRVQLEEARTLTQLNSIQQQLIQLSCIPERQQYKILETEYKQKLEQLSILHHQRKLERQQQRQNQDLAFELDEQSKRDGIEKRNLKRDRDSHLIPLKQIIDQADEQIRQLKQKRKRLSQQLQAQMHASYRVTNFAGETRSLSELLTSMPTGTGECCAPKLLHYAATHDLKPIAMAEFWWGEPMGDKIPGQFYGACVERCQPMLGFLLAGTSSIETVYQDDHLVVVNKPAGLLSVRGRYGQDCILDRFSEPLIPVHRLDQDTSGLLILARDSHSYKRLSQQFEQRQIHKVYTAVLEKEIAELEGQIDLPLWSDPSDRPKQKVNYQFGKPCLTYFRVLSSCQVEFRPITGRTHQLRVHADQGLGSAIVGDRLYGNPQGDQRLHLHARDIRFTHPITGETIDLTTKTPFF</sequence>
<dbReference type="CDD" id="cd02869">
    <property type="entry name" value="PseudoU_synth_RluA_like"/>
    <property type="match status" value="1"/>
</dbReference>
<feature type="coiled-coil region" evidence="4">
    <location>
        <begin position="186"/>
        <end position="217"/>
    </location>
</feature>
<organism evidence="6 7">
    <name type="scientific">Leptolyngbya boryana NIES-2135</name>
    <dbReference type="NCBI Taxonomy" id="1973484"/>
    <lineage>
        <taxon>Bacteria</taxon>
        <taxon>Bacillati</taxon>
        <taxon>Cyanobacteriota</taxon>
        <taxon>Cyanophyceae</taxon>
        <taxon>Leptolyngbyales</taxon>
        <taxon>Leptolyngbyaceae</taxon>
        <taxon>Leptolyngbya group</taxon>
        <taxon>Leptolyngbya</taxon>
    </lineage>
</organism>
<comment type="catalytic activity">
    <reaction evidence="1">
        <text>a uridine in RNA = a pseudouridine in RNA</text>
        <dbReference type="Rhea" id="RHEA:48348"/>
        <dbReference type="Rhea" id="RHEA-COMP:12068"/>
        <dbReference type="Rhea" id="RHEA-COMP:12069"/>
        <dbReference type="ChEBI" id="CHEBI:65314"/>
        <dbReference type="ChEBI" id="CHEBI:65315"/>
    </reaction>
</comment>
<name>A0A1Z4JJQ0_LEPBY</name>
<dbReference type="GO" id="GO:0000455">
    <property type="term" value="P:enzyme-directed rRNA pseudouridine synthesis"/>
    <property type="evidence" value="ECO:0007669"/>
    <property type="project" value="TreeGrafter"/>
</dbReference>
<dbReference type="Pfam" id="PF00849">
    <property type="entry name" value="PseudoU_synth_2"/>
    <property type="match status" value="1"/>
</dbReference>
<feature type="domain" description="Pseudouridine synthase RsuA/RluA-like" evidence="5">
    <location>
        <begin position="311"/>
        <end position="447"/>
    </location>
</feature>
<keyword evidence="7" id="KW-1185">Reference proteome</keyword>
<evidence type="ECO:0000256" key="1">
    <source>
        <dbReference type="ARBA" id="ARBA00000073"/>
    </source>
</evidence>
<protein>
    <recommendedName>
        <fullName evidence="2">RNA pseudouridylate synthase</fullName>
    </recommendedName>
    <alternativeName>
        <fullName evidence="3">RNA-uridine isomerase</fullName>
    </alternativeName>
</protein>
<dbReference type="GO" id="GO:0140098">
    <property type="term" value="F:catalytic activity, acting on RNA"/>
    <property type="evidence" value="ECO:0007669"/>
    <property type="project" value="UniProtKB-ARBA"/>
</dbReference>
<dbReference type="InterPro" id="IPR050188">
    <property type="entry name" value="RluA_PseudoU_synthase"/>
</dbReference>
<evidence type="ECO:0000256" key="3">
    <source>
        <dbReference type="ARBA" id="ARBA00033164"/>
    </source>
</evidence>
<dbReference type="GO" id="GO:0009982">
    <property type="term" value="F:pseudouridine synthase activity"/>
    <property type="evidence" value="ECO:0007669"/>
    <property type="project" value="InterPro"/>
</dbReference>